<dbReference type="FunFam" id="1.10.10.440:FF:000048">
    <property type="entry name" value="Conserved expressed protein"/>
    <property type="match status" value="1"/>
</dbReference>
<feature type="region of interest" description="Disordered" evidence="3">
    <location>
        <begin position="1"/>
        <end position="79"/>
    </location>
</feature>
<dbReference type="STRING" id="1296120.A0A1B9H0G9"/>
<feature type="compositionally biased region" description="Pro residues" evidence="3">
    <location>
        <begin position="31"/>
        <end position="40"/>
    </location>
</feature>
<feature type="compositionally biased region" description="Low complexity" evidence="3">
    <location>
        <begin position="41"/>
        <end position="50"/>
    </location>
</feature>
<dbReference type="AlphaFoldDB" id="A0A1B9H0G9"/>
<sequence length="829" mass="94656">MSAVPPGPPPGPPPAPAPAPASAPASASVPARPPGPPPGVPVAQSFRPPAFGFPPGPMMGMPPGMPNFPPPLPAGWSEHRAPDGVTPYYYNTQTRESTYIRPTIFPPFAPTNAILSPHAPSTTPPIEKEKKKKKEKPKDKVPIPGTTWTRVTTNEGNVFYFEKESKKSEWTVPDEIKDQVVALEAEERAAREAKEKEEREKAEQDRLEKLREIERIRMEIEEEKRKRAAEAERKRKEREDNAEADAAESQDVRETKIARRDGEEQVAENGQNGEIGEGEEEGGEYGPEDEEDEAEWMKAVAAEFAEADKAMEEEKQKTAEEIKAEEEEAAKKVFAVPAKVQVSADEGRALFKALLIEKDINPFSPWDQSLPLFINDPRYVLLSSEKDRKEVYEEYCRDVGRARRLAKASGGGAKAESSKKADPERDYKSLLREEVTSTRTRWDDFRKKWKKERRFYAFGRDDREREKVFKTHLRELGERKRADAQRAEQDFYDLLKESDNITSSSIWSEVKRPLSSDPRYDAIGSSTLREELFNTYIRKLASSSSQTDESKEDAAARKLTERKARQEQSLKEREAKIREQKERVQMETNRSRVGAGREEAERLFGSLLVDQIRDHNTTWEEASAYLSNDPRFNHPSLGPRDKARLFSEHISQIASKRSNALHQLFEAHTPSLDTPYDSVYPHIVDDQLIKRLGLQGEALEDRWKAWMRTRESNARSEFDQMLGENSFVEFWGKMRKKTLDENALAVKRDDQFEEAEGIDVPGEEANDITKLARQIDLGEIKSVLRRDKRYRQFDHIPEKREQWLRDYLENLEAASGSRTIHNVGLKSGR</sequence>
<dbReference type="FunFam" id="1.10.10.440:FF:000044">
    <property type="entry name" value="Transcription elongation regulator 1"/>
    <property type="match status" value="1"/>
</dbReference>
<dbReference type="InterPro" id="IPR002713">
    <property type="entry name" value="FF_domain"/>
</dbReference>
<evidence type="ECO:0000256" key="2">
    <source>
        <dbReference type="SAM" id="Coils"/>
    </source>
</evidence>
<gene>
    <name evidence="6" type="ORF">I316_01340</name>
</gene>
<feature type="domain" description="FF" evidence="5">
    <location>
        <begin position="341"/>
        <end position="398"/>
    </location>
</feature>
<dbReference type="SMART" id="SM00441">
    <property type="entry name" value="FF"/>
    <property type="match status" value="4"/>
</dbReference>
<dbReference type="Gene3D" id="1.10.10.440">
    <property type="entry name" value="FF domain"/>
    <property type="match status" value="5"/>
</dbReference>
<evidence type="ECO:0000313" key="6">
    <source>
        <dbReference type="EMBL" id="OCF36744.1"/>
    </source>
</evidence>
<feature type="compositionally biased region" description="Acidic residues" evidence="3">
    <location>
        <begin position="276"/>
        <end position="294"/>
    </location>
</feature>
<feature type="compositionally biased region" description="Basic and acidic residues" evidence="3">
    <location>
        <begin position="250"/>
        <end position="263"/>
    </location>
</feature>
<evidence type="ECO:0000259" key="4">
    <source>
        <dbReference type="PROSITE" id="PS50020"/>
    </source>
</evidence>
<keyword evidence="1" id="KW-0677">Repeat</keyword>
<accession>A0A1B9H0G9</accession>
<name>A0A1B9H0G9_9TREE</name>
<dbReference type="PROSITE" id="PS50020">
    <property type="entry name" value="WW_DOMAIN_2"/>
    <property type="match status" value="2"/>
</dbReference>
<feature type="compositionally biased region" description="Pro residues" evidence="3">
    <location>
        <begin position="63"/>
        <end position="73"/>
    </location>
</feature>
<feature type="coiled-coil region" evidence="2">
    <location>
        <begin position="297"/>
        <end position="332"/>
    </location>
</feature>
<dbReference type="CDD" id="cd00201">
    <property type="entry name" value="WW"/>
    <property type="match status" value="1"/>
</dbReference>
<dbReference type="Pfam" id="PF01846">
    <property type="entry name" value="FF"/>
    <property type="match status" value="4"/>
</dbReference>
<feature type="domain" description="FF" evidence="5">
    <location>
        <begin position="420"/>
        <end position="475"/>
    </location>
</feature>
<dbReference type="GO" id="GO:0070063">
    <property type="term" value="F:RNA polymerase binding"/>
    <property type="evidence" value="ECO:0007669"/>
    <property type="project" value="InterPro"/>
</dbReference>
<dbReference type="PANTHER" id="PTHR15377:SF3">
    <property type="entry name" value="WW DOMAIN-CONTAINING PROTEIN"/>
    <property type="match status" value="1"/>
</dbReference>
<feature type="compositionally biased region" description="Basic and acidic residues" evidence="3">
    <location>
        <begin position="188"/>
        <end position="241"/>
    </location>
</feature>
<feature type="compositionally biased region" description="Basic and acidic residues" evidence="3">
    <location>
        <begin position="548"/>
        <end position="585"/>
    </location>
</feature>
<dbReference type="SUPFAM" id="SSF81995">
    <property type="entry name" value="beta-sandwich domain of Sec23/24"/>
    <property type="match status" value="1"/>
</dbReference>
<organism evidence="6 7">
    <name type="scientific">Kwoniella heveanensis BCC8398</name>
    <dbReference type="NCBI Taxonomy" id="1296120"/>
    <lineage>
        <taxon>Eukaryota</taxon>
        <taxon>Fungi</taxon>
        <taxon>Dikarya</taxon>
        <taxon>Basidiomycota</taxon>
        <taxon>Agaricomycotina</taxon>
        <taxon>Tremellomycetes</taxon>
        <taxon>Tremellales</taxon>
        <taxon>Cryptococcaceae</taxon>
        <taxon>Kwoniella</taxon>
    </lineage>
</organism>
<dbReference type="PANTHER" id="PTHR15377">
    <property type="entry name" value="TRANSCRIPTION ELONGATION REGULATOR 1"/>
    <property type="match status" value="1"/>
</dbReference>
<dbReference type="GO" id="GO:0005634">
    <property type="term" value="C:nucleus"/>
    <property type="evidence" value="ECO:0007669"/>
    <property type="project" value="TreeGrafter"/>
</dbReference>
<feature type="region of interest" description="Disordered" evidence="3">
    <location>
        <begin position="543"/>
        <end position="597"/>
    </location>
</feature>
<dbReference type="OrthoDB" id="410044at2759"/>
<dbReference type="InterPro" id="IPR001202">
    <property type="entry name" value="WW_dom"/>
</dbReference>
<evidence type="ECO:0000259" key="5">
    <source>
        <dbReference type="PROSITE" id="PS51676"/>
    </source>
</evidence>
<dbReference type="Pfam" id="PF00397">
    <property type="entry name" value="WW"/>
    <property type="match status" value="1"/>
</dbReference>
<dbReference type="EMBL" id="KI669494">
    <property type="protein sequence ID" value="OCF36744.1"/>
    <property type="molecule type" value="Genomic_DNA"/>
</dbReference>
<keyword evidence="2" id="KW-0175">Coiled coil</keyword>
<dbReference type="Proteomes" id="UP000092666">
    <property type="component" value="Unassembled WGS sequence"/>
</dbReference>
<protein>
    <submittedName>
        <fullName evidence="6">Transcription elongation regulator 1</fullName>
    </submittedName>
</protein>
<dbReference type="SUPFAM" id="SSF51045">
    <property type="entry name" value="WW domain"/>
    <property type="match status" value="2"/>
</dbReference>
<dbReference type="InterPro" id="IPR045148">
    <property type="entry name" value="TCRG1-like"/>
</dbReference>
<keyword evidence="7" id="KW-1185">Reference proteome</keyword>
<feature type="domain" description="FF" evidence="5">
    <location>
        <begin position="597"/>
        <end position="652"/>
    </location>
</feature>
<dbReference type="SUPFAM" id="SSF81698">
    <property type="entry name" value="FF domain"/>
    <property type="match status" value="4"/>
</dbReference>
<dbReference type="GO" id="GO:0003712">
    <property type="term" value="F:transcription coregulator activity"/>
    <property type="evidence" value="ECO:0007669"/>
    <property type="project" value="TreeGrafter"/>
</dbReference>
<feature type="region of interest" description="Disordered" evidence="3">
    <location>
        <begin position="407"/>
        <end position="427"/>
    </location>
</feature>
<evidence type="ECO:0000256" key="1">
    <source>
        <dbReference type="ARBA" id="ARBA00022737"/>
    </source>
</evidence>
<proteinExistence type="predicted"/>
<feature type="compositionally biased region" description="Basic and acidic residues" evidence="3">
    <location>
        <begin position="416"/>
        <end position="427"/>
    </location>
</feature>
<feature type="domain" description="FF" evidence="5">
    <location>
        <begin position="481"/>
        <end position="539"/>
    </location>
</feature>
<feature type="domain" description="WW" evidence="4">
    <location>
        <begin position="148"/>
        <end position="175"/>
    </location>
</feature>
<dbReference type="PROSITE" id="PS51676">
    <property type="entry name" value="FF"/>
    <property type="match status" value="4"/>
</dbReference>
<dbReference type="InterPro" id="IPR036517">
    <property type="entry name" value="FF_domain_sf"/>
</dbReference>
<dbReference type="InterPro" id="IPR036020">
    <property type="entry name" value="WW_dom_sf"/>
</dbReference>
<feature type="compositionally biased region" description="Pro residues" evidence="3">
    <location>
        <begin position="1"/>
        <end position="21"/>
    </location>
</feature>
<feature type="region of interest" description="Disordered" evidence="3">
    <location>
        <begin position="188"/>
        <end position="297"/>
    </location>
</feature>
<evidence type="ECO:0000313" key="7">
    <source>
        <dbReference type="Proteomes" id="UP000092666"/>
    </source>
</evidence>
<feature type="region of interest" description="Disordered" evidence="3">
    <location>
        <begin position="110"/>
        <end position="149"/>
    </location>
</feature>
<dbReference type="Gene3D" id="2.20.70.10">
    <property type="match status" value="2"/>
</dbReference>
<dbReference type="SMART" id="SM00456">
    <property type="entry name" value="WW"/>
    <property type="match status" value="2"/>
</dbReference>
<feature type="domain" description="WW" evidence="4">
    <location>
        <begin position="70"/>
        <end position="104"/>
    </location>
</feature>
<reference evidence="7" key="2">
    <citation type="submission" date="2013-12" db="EMBL/GenBank/DDBJ databases">
        <title>Evolution of pathogenesis and genome organization in the Tremellales.</title>
        <authorList>
            <person name="Cuomo C."/>
            <person name="Litvintseva A."/>
            <person name="Heitman J."/>
            <person name="Chen Y."/>
            <person name="Sun S."/>
            <person name="Springer D."/>
            <person name="Dromer F."/>
            <person name="Young S."/>
            <person name="Zeng Q."/>
            <person name="Chapman S."/>
            <person name="Gujja S."/>
            <person name="Saif S."/>
            <person name="Birren B."/>
        </authorList>
    </citation>
    <scope>NUCLEOTIDE SEQUENCE [LARGE SCALE GENOMIC DNA]</scope>
    <source>
        <strain evidence="7">BCC8398</strain>
    </source>
</reference>
<reference evidence="6 7" key="1">
    <citation type="submission" date="2013-07" db="EMBL/GenBank/DDBJ databases">
        <title>The Genome Sequence of Cryptococcus heveanensis BCC8398.</title>
        <authorList>
            <consortium name="The Broad Institute Genome Sequencing Platform"/>
            <person name="Cuomo C."/>
            <person name="Litvintseva A."/>
            <person name="Chen Y."/>
            <person name="Heitman J."/>
            <person name="Sun S."/>
            <person name="Springer D."/>
            <person name="Dromer F."/>
            <person name="Young S.K."/>
            <person name="Zeng Q."/>
            <person name="Gargeya S."/>
            <person name="Fitzgerald M."/>
            <person name="Abouelleil A."/>
            <person name="Alvarado L."/>
            <person name="Berlin A.M."/>
            <person name="Chapman S.B."/>
            <person name="Dewar J."/>
            <person name="Goldberg J."/>
            <person name="Griggs A."/>
            <person name="Gujja S."/>
            <person name="Hansen M."/>
            <person name="Howarth C."/>
            <person name="Imamovic A."/>
            <person name="Larimer J."/>
            <person name="McCowan C."/>
            <person name="Murphy C."/>
            <person name="Pearson M."/>
            <person name="Priest M."/>
            <person name="Roberts A."/>
            <person name="Saif S."/>
            <person name="Shea T."/>
            <person name="Sykes S."/>
            <person name="Wortman J."/>
            <person name="Nusbaum C."/>
            <person name="Birren B."/>
        </authorList>
    </citation>
    <scope>NUCLEOTIDE SEQUENCE [LARGE SCALE GENOMIC DNA]</scope>
    <source>
        <strain evidence="6 7">BCC8398</strain>
    </source>
</reference>
<evidence type="ECO:0000256" key="3">
    <source>
        <dbReference type="SAM" id="MobiDB-lite"/>
    </source>
</evidence>
<dbReference type="PROSITE" id="PS01159">
    <property type="entry name" value="WW_DOMAIN_1"/>
    <property type="match status" value="1"/>
</dbReference>